<dbReference type="EMBL" id="KP792938">
    <property type="protein sequence ID" value="AKT09014.1"/>
    <property type="molecule type" value="mRNA"/>
</dbReference>
<feature type="signal peptide" evidence="1">
    <location>
        <begin position="1"/>
        <end position="20"/>
    </location>
</feature>
<name>A0A0K1D8E6_9ARAC</name>
<proteinExistence type="evidence at transcript level"/>
<keyword evidence="2" id="KW-0800">Toxin</keyword>
<accession>A0A0K1D8E6</accession>
<dbReference type="AlphaFoldDB" id="A0A0K1D8E6"/>
<evidence type="ECO:0000313" key="2">
    <source>
        <dbReference type="EMBL" id="AKT09014.1"/>
    </source>
</evidence>
<feature type="chain" id="PRO_5005458251" evidence="1">
    <location>
        <begin position="21"/>
        <end position="92"/>
    </location>
</feature>
<evidence type="ECO:0000256" key="1">
    <source>
        <dbReference type="SAM" id="SignalP"/>
    </source>
</evidence>
<reference evidence="2" key="2">
    <citation type="submission" date="2015-02" db="EMBL/GenBank/DDBJ databases">
        <authorList>
            <person name="Chooi Y.-H."/>
        </authorList>
    </citation>
    <scope>NUCLEOTIDE SEQUENCE</scope>
</reference>
<keyword evidence="2" id="KW-0528">Neurotoxin</keyword>
<sequence length="92" mass="10193">MNSRFFGLFLLFAVATCVLSEIYCPKSRNPTCNLSYKINHCCSQAECRMGDVCCVKACGNVCRRGSDTAQGKKFVDGSECTLGREWKSGWFG</sequence>
<organism evidence="2">
    <name type="scientific">Dolomedes fimbriatus</name>
    <dbReference type="NCBI Taxonomy" id="1432569"/>
    <lineage>
        <taxon>Eukaryota</taxon>
        <taxon>Metazoa</taxon>
        <taxon>Ecdysozoa</taxon>
        <taxon>Arthropoda</taxon>
        <taxon>Chelicerata</taxon>
        <taxon>Arachnida</taxon>
        <taxon>Araneae</taxon>
        <taxon>Araneomorphae</taxon>
        <taxon>Entelegynae</taxon>
        <taxon>Lycosoidea</taxon>
        <taxon>Pisauridae</taxon>
        <taxon>Dolomedes</taxon>
    </lineage>
</organism>
<reference evidence="2" key="1">
    <citation type="journal article" date="2014" name="Sci. Data">
        <title>Comprehensive analysis of the venom gland transcriptome of the spider Dolomedes fimbriatus.</title>
        <authorList>
            <person name="Kozlov S.A."/>
            <person name="Lazarev V.N."/>
            <person name="Kostryukova E.S."/>
            <person name="Selezneva O.V."/>
            <person name="Ospanova E.A."/>
            <person name="Alexeev D.G."/>
            <person name="Govorun V.M."/>
            <person name="Grishin E.V."/>
        </authorList>
    </citation>
    <scope>NUCLEOTIDE SEQUENCE</scope>
</reference>
<protein>
    <submittedName>
        <fullName evidence="2">Putative neurotoxin LTDF 11-08</fullName>
    </submittedName>
</protein>
<keyword evidence="1" id="KW-0732">Signal</keyword>